<keyword evidence="1" id="KW-0677">Repeat</keyword>
<name>A0A212KGI6_9FIRM</name>
<organism evidence="4">
    <name type="scientific">uncultured Eubacteriales bacterium</name>
    <dbReference type="NCBI Taxonomy" id="172733"/>
    <lineage>
        <taxon>Bacteria</taxon>
        <taxon>Bacillati</taxon>
        <taxon>Bacillota</taxon>
        <taxon>Clostridia</taxon>
        <taxon>Eubacteriales</taxon>
        <taxon>environmental samples</taxon>
    </lineage>
</organism>
<accession>A0A212KGI6</accession>
<gene>
    <name evidence="4" type="ORF">KL86CLO1_13040</name>
</gene>
<sequence length="1695" mass="183859">MKRAKRILSVVMAFALLLPLMAPMGAKAEEVVTDNSHVVVGVETASGAMDLTAVGTTDWMHFTSEKTNRKMNVTGEELPDIIDFMNASAASGRTFGQTADQIWRYQTFTPAKSGALVDLEVALIKKGDPSDLIAKLYRINSSTDRVLLGTVEIPAADIVSKTPLKLDFGDIELTAGTTYAVAMTQKTLSGQNYYEWSSSTTSFESGKITDAAAENWNAENTAASLSVKIGNFPDPEPVGILHFELVGGLAMKSTMGDSAVTYSWSDGVPTLSAANLKTGGVLSYSGITTGQVTEEAAWVLEVPATDNIQTLTFVSGIWQASAEIYIYANGDTAKPIYGNSELAAGGTSKLLKYTVTVAPNTSIQVYGKLVSKAHKDGNMSIGGVALSTTEMDTTLDYVALLEEAVRAGSAWLNEDISEYFTAQLTKALDSARAVTESEHPSNLEAYLEYVLLMKAIKAVEGAQASGNYANTYASGMTASFGWEGDKDAPIAWIDGTYKLRDNGNKIVTFGVTSLGAKSVSWYNAEGYLPCFVSEYEKNGMAHKVESFSDLVVIDGKKYEIAYSRMTTTNKSEETKLLPRVSTDLVALSDAAANAMTVEAGKTVVRDYCIGADRFGGDYAWPADEVLAAQGSWDAHYDHMKTYWNDRLANLVDIQSIPAKYEELIDAYKAGYIYMLIISDDYELHVGENGYDRVFDHDVIGMLASLIESGHTEHFADYAQHILKNIEYPDAAWKFSWPFALYLQKTGDSATVMSFFEDVGGKAGIKTNTHKIASERVVYGNILDEDGKPARIMKITNAIDSNGYWVIDNWAALFGLTTYSYLCDELFALTDEEKYKTESDWAKAEYDSLLKSMEAVLADTMKKYDFSYIPISMVVPNELSARSDIRDGNWGAHYLFGRWNWDGYLFGADQNTWLLDQTDATYDYIIAQKSAVFDSPYNMGGYPHGFYSSSYNAGYFSAALSGEKYRDGGIESYLWMINNSMSGLYGWWEGVAYPDETTNLWDRASSNGGGGSCQHMWGQSTATKVLLDSFLAEKGDGSIIAGRGLPLEFNGDGEKIEISNWLCNAGKRIGFKMETDDKTITFTLTGDTLENAVSLELLALVDNIDSVSVGCTYDVAAGAVHIPAGVKSVTIEMVRDVADQIERDDARQELEQVIAEGKNVDQTQYVTSTAKALKLAIEAAEAVVKNGTAAEFGQAAAAIRAAVEGLVELRTYDVVFDYYTNVSFMKDPTFGQRDDQRMRYGTIRTGDAAVTFNKILVNLKKLTAPWGDVLISIHTLKADKKTLDGVIATARLKVEDVVNGGANTLTFGEPVTLEADTYYAIVFAMDNTDGVYGAYAYDSGPLADPSLYAAKIKGDGSVVDESFLGTPKVKLFRDKTDKTALDAAVEAAPAGLNPDAVAVLLDRAATQRQIDDALAAVKTEAPQQPDSGNSQPTPKAVLAQKKSQALTELDDYAAKLTEEADDSQKAVIQDVLRDYRAKITAAADVNAVEAVVKEAKAALAAAAVSPEEKYADVDRNAWYYEAVKFMISSGYMKGVSETRFDVDGTVTRDQLVTILYRVAGNPGVKDLANPFADVKGSTWYTDAVIWAASSGVVKGISDTLFAPEMTVTREQIVTILYRYSGAEKDETDHLKAFTDAGAISDYAVDAMNWAVGEGLINGVSSTTLSPQGAATRAQISAILMRFQTVSQTVSGITALI</sequence>
<dbReference type="Pfam" id="PF00395">
    <property type="entry name" value="SLH"/>
    <property type="match status" value="3"/>
</dbReference>
<evidence type="ECO:0000256" key="2">
    <source>
        <dbReference type="SAM" id="SignalP"/>
    </source>
</evidence>
<dbReference type="EMBL" id="FLUN01000001">
    <property type="protein sequence ID" value="SBW10752.1"/>
    <property type="molecule type" value="Genomic_DNA"/>
</dbReference>
<reference evidence="4" key="1">
    <citation type="submission" date="2016-04" db="EMBL/GenBank/DDBJ databases">
        <authorList>
            <person name="Evans L.H."/>
            <person name="Alamgir A."/>
            <person name="Owens N."/>
            <person name="Weber N.D."/>
            <person name="Virtaneva K."/>
            <person name="Barbian K."/>
            <person name="Babar A."/>
            <person name="Rosenke K."/>
        </authorList>
    </citation>
    <scope>NUCLEOTIDE SEQUENCE</scope>
    <source>
        <strain evidence="4">86</strain>
    </source>
</reference>
<evidence type="ECO:0000313" key="4">
    <source>
        <dbReference type="EMBL" id="SBW10752.1"/>
    </source>
</evidence>
<keyword evidence="2" id="KW-0732">Signal</keyword>
<feature type="domain" description="SLH" evidence="3">
    <location>
        <begin position="1566"/>
        <end position="1629"/>
    </location>
</feature>
<evidence type="ECO:0000259" key="3">
    <source>
        <dbReference type="PROSITE" id="PS51272"/>
    </source>
</evidence>
<proteinExistence type="predicted"/>
<protein>
    <recommendedName>
        <fullName evidence="3">SLH domain-containing protein</fullName>
    </recommendedName>
</protein>
<feature type="domain" description="SLH" evidence="3">
    <location>
        <begin position="1630"/>
        <end position="1692"/>
    </location>
</feature>
<evidence type="ECO:0000256" key="1">
    <source>
        <dbReference type="ARBA" id="ARBA00022737"/>
    </source>
</evidence>
<dbReference type="InterPro" id="IPR001119">
    <property type="entry name" value="SLH_dom"/>
</dbReference>
<feature type="domain" description="SLH" evidence="3">
    <location>
        <begin position="1505"/>
        <end position="1565"/>
    </location>
</feature>
<feature type="chain" id="PRO_5011990343" description="SLH domain-containing protein" evidence="2">
    <location>
        <begin position="29"/>
        <end position="1695"/>
    </location>
</feature>
<dbReference type="PROSITE" id="PS51272">
    <property type="entry name" value="SLH"/>
    <property type="match status" value="3"/>
</dbReference>
<feature type="signal peptide" evidence="2">
    <location>
        <begin position="1"/>
        <end position="28"/>
    </location>
</feature>